<sequence length="154" mass="17150">MGQPVYSQGRRETMYYIKDAKIRRFTELDGVRCAEVEVRPGAADDPELLVYITAKDQTDGQHDYDMVRIIRNDADLELDWYDNNLHSAFEEVTDKAFTDSTHITAGEEREKFKKNCSPMGSSAQSSPRSSGHEDMVCYASAFVDLGPGAIAGSA</sequence>
<dbReference type="AlphaFoldDB" id="A0AAE9IA77"/>
<gene>
    <name evidence="2" type="ORF">MF626_005047</name>
</gene>
<organism evidence="2 3">
    <name type="scientific">Paenibacillus polymyxa</name>
    <name type="common">Bacillus polymyxa</name>
    <dbReference type="NCBI Taxonomy" id="1406"/>
    <lineage>
        <taxon>Bacteria</taxon>
        <taxon>Bacillati</taxon>
        <taxon>Bacillota</taxon>
        <taxon>Bacilli</taxon>
        <taxon>Bacillales</taxon>
        <taxon>Paenibacillaceae</taxon>
        <taxon>Paenibacillus</taxon>
    </lineage>
</organism>
<evidence type="ECO:0000313" key="2">
    <source>
        <dbReference type="EMBL" id="URJ50569.2"/>
    </source>
</evidence>
<protein>
    <submittedName>
        <fullName evidence="2">Uncharacterized protein</fullName>
    </submittedName>
</protein>
<feature type="compositionally biased region" description="Low complexity" evidence="1">
    <location>
        <begin position="117"/>
        <end position="129"/>
    </location>
</feature>
<accession>A0AAE9IA77</accession>
<evidence type="ECO:0000313" key="3">
    <source>
        <dbReference type="Proteomes" id="UP001055784"/>
    </source>
</evidence>
<name>A0AAE9IA77_PAEPO</name>
<proteinExistence type="predicted"/>
<reference evidence="2" key="1">
    <citation type="submission" date="2022-11" db="EMBL/GenBank/DDBJ databases">
        <authorList>
            <person name="Vasilchenko N.G."/>
            <person name="Prazdnova E.V."/>
            <person name="Gorovtsov A.V."/>
            <person name="Chistyakov V.A."/>
            <person name="Pak M.L."/>
        </authorList>
    </citation>
    <scope>NUCLEOTIDE SEQUENCE</scope>
    <source>
        <strain evidence="2">R 4.5</strain>
    </source>
</reference>
<feature type="region of interest" description="Disordered" evidence="1">
    <location>
        <begin position="112"/>
        <end position="132"/>
    </location>
</feature>
<dbReference type="EMBL" id="CP097770">
    <property type="protein sequence ID" value="URJ50569.2"/>
    <property type="molecule type" value="Genomic_DNA"/>
</dbReference>
<evidence type="ECO:0000256" key="1">
    <source>
        <dbReference type="SAM" id="MobiDB-lite"/>
    </source>
</evidence>
<dbReference type="Proteomes" id="UP001055784">
    <property type="component" value="Chromosome"/>
</dbReference>